<dbReference type="AlphaFoldDB" id="A0A6G0VW11"/>
<reference evidence="1 2" key="1">
    <citation type="submission" date="2019-08" db="EMBL/GenBank/DDBJ databases">
        <title>Whole genome of Aphis craccivora.</title>
        <authorList>
            <person name="Voronova N.V."/>
            <person name="Shulinski R.S."/>
            <person name="Bandarenka Y.V."/>
            <person name="Zhorov D.G."/>
            <person name="Warner D."/>
        </authorList>
    </citation>
    <scope>NUCLEOTIDE SEQUENCE [LARGE SCALE GENOMIC DNA]</scope>
    <source>
        <strain evidence="1">180601</strain>
        <tissue evidence="1">Whole Body</tissue>
    </source>
</reference>
<organism evidence="1 2">
    <name type="scientific">Aphis craccivora</name>
    <name type="common">Cowpea aphid</name>
    <dbReference type="NCBI Taxonomy" id="307492"/>
    <lineage>
        <taxon>Eukaryota</taxon>
        <taxon>Metazoa</taxon>
        <taxon>Ecdysozoa</taxon>
        <taxon>Arthropoda</taxon>
        <taxon>Hexapoda</taxon>
        <taxon>Insecta</taxon>
        <taxon>Pterygota</taxon>
        <taxon>Neoptera</taxon>
        <taxon>Paraneoptera</taxon>
        <taxon>Hemiptera</taxon>
        <taxon>Sternorrhyncha</taxon>
        <taxon>Aphidomorpha</taxon>
        <taxon>Aphidoidea</taxon>
        <taxon>Aphididae</taxon>
        <taxon>Aphidini</taxon>
        <taxon>Aphis</taxon>
        <taxon>Aphis</taxon>
    </lineage>
</organism>
<comment type="caution">
    <text evidence="1">The sequence shown here is derived from an EMBL/GenBank/DDBJ whole genome shotgun (WGS) entry which is preliminary data.</text>
</comment>
<dbReference type="Proteomes" id="UP000478052">
    <property type="component" value="Unassembled WGS sequence"/>
</dbReference>
<name>A0A6G0VW11_APHCR</name>
<sequence length="88" mass="10307">MRKHIAKIHKVFRELSDKKQNNTIKKTCNYCNWTTVKNATRQLNHILKCNKSPKNIKDAFQSDSVNVKTFKTVVICNVTTHHIEFTFS</sequence>
<evidence type="ECO:0000313" key="2">
    <source>
        <dbReference type="Proteomes" id="UP000478052"/>
    </source>
</evidence>
<gene>
    <name evidence="1" type="ORF">FWK35_00026308</name>
</gene>
<protein>
    <submittedName>
        <fullName evidence="1">Uncharacterized protein</fullName>
    </submittedName>
</protein>
<keyword evidence="2" id="KW-1185">Reference proteome</keyword>
<dbReference type="EMBL" id="VUJU01011676">
    <property type="protein sequence ID" value="KAF0710367.1"/>
    <property type="molecule type" value="Genomic_DNA"/>
</dbReference>
<evidence type="ECO:0000313" key="1">
    <source>
        <dbReference type="EMBL" id="KAF0710367.1"/>
    </source>
</evidence>
<accession>A0A6G0VW11</accession>
<proteinExistence type="predicted"/>